<dbReference type="RefSeq" id="WP_066157297.1">
    <property type="nucleotide sequence ID" value="NZ_CP020814.1"/>
</dbReference>
<dbReference type="Pfam" id="PF12704">
    <property type="entry name" value="MacB_PCD"/>
    <property type="match status" value="1"/>
</dbReference>
<dbReference type="Pfam" id="PF02687">
    <property type="entry name" value="FtsX"/>
    <property type="match status" value="1"/>
</dbReference>
<dbReference type="PANTHER" id="PTHR30572">
    <property type="entry name" value="MEMBRANE COMPONENT OF TRANSPORTER-RELATED"/>
    <property type="match status" value="1"/>
</dbReference>
<sequence length="397" mass="43026">MNVMENIRIAFRSIYSHKMRSVLTMLGIIIGVASVIIVVAIGRGGEELLKKQIAGDHNTSEIYFSPTDEEIRANPNIWNEPAFSLTDIRELEKIEEVVNVVASSMEYSTITYRTEILDASVIGINQPYLNVHHLNIFEGLSFQTGDFLAGKRVALISHAVAEEFFPDETAVGQIIRIGDQPVEVIGVLEPATGLLAFNVSEVYIPWETWRNIKGSNDFGQVTIQASSLDQLQVAGEKATELLNQLNGTSEAYEVLNMEEIASGIGQVTRIMTLIIGGIAGISLFVGGIGVMNIMLVSVTERTREIGIRKSLGATRQQILLQFLIESIILTLIGGVLGVGLGIAVASVISLLLGWPSLLSLPIVIGALLFSMAIGVLFGLLPANKAAKLNPIESLRFE</sequence>
<evidence type="ECO:0000256" key="5">
    <source>
        <dbReference type="ARBA" id="ARBA00023136"/>
    </source>
</evidence>
<evidence type="ECO:0000256" key="1">
    <source>
        <dbReference type="ARBA" id="ARBA00004651"/>
    </source>
</evidence>
<organism evidence="10 11">
    <name type="scientific">Halalkalibacter krulwichiae</name>
    <dbReference type="NCBI Taxonomy" id="199441"/>
    <lineage>
        <taxon>Bacteria</taxon>
        <taxon>Bacillati</taxon>
        <taxon>Bacillota</taxon>
        <taxon>Bacilli</taxon>
        <taxon>Bacillales</taxon>
        <taxon>Bacillaceae</taxon>
        <taxon>Halalkalibacter</taxon>
    </lineage>
</organism>
<feature type="transmembrane region" description="Helical" evidence="7">
    <location>
        <begin position="319"/>
        <end position="352"/>
    </location>
</feature>
<keyword evidence="3 7" id="KW-0812">Transmembrane</keyword>
<reference evidence="10 11" key="1">
    <citation type="submission" date="2017-04" db="EMBL/GenBank/DDBJ databases">
        <title>Bacillus krulwichiae AM31D Genome sequencing and assembly.</title>
        <authorList>
            <person name="Krulwich T.A."/>
            <person name="Anastor L."/>
            <person name="Ehrlich R."/>
            <person name="Ehrlich G.D."/>
            <person name="Janto B."/>
        </authorList>
    </citation>
    <scope>NUCLEOTIDE SEQUENCE [LARGE SCALE GENOMIC DNA]</scope>
    <source>
        <strain evidence="10 11">AM31D</strain>
    </source>
</reference>
<evidence type="ECO:0000256" key="2">
    <source>
        <dbReference type="ARBA" id="ARBA00022475"/>
    </source>
</evidence>
<feature type="transmembrane region" description="Helical" evidence="7">
    <location>
        <begin position="358"/>
        <end position="380"/>
    </location>
</feature>
<protein>
    <submittedName>
        <fullName evidence="10">Putative ABC transporter permease YknZ</fullName>
    </submittedName>
</protein>
<proteinExistence type="inferred from homology"/>
<evidence type="ECO:0000259" key="9">
    <source>
        <dbReference type="Pfam" id="PF12704"/>
    </source>
</evidence>
<feature type="domain" description="MacB-like periplasmic core" evidence="9">
    <location>
        <begin position="21"/>
        <end position="239"/>
    </location>
</feature>
<dbReference type="InterPro" id="IPR025857">
    <property type="entry name" value="MacB_PCD"/>
</dbReference>
<dbReference type="AlphaFoldDB" id="A0A1X9MI31"/>
<dbReference type="InterPro" id="IPR050250">
    <property type="entry name" value="Macrolide_Exporter_MacB"/>
</dbReference>
<comment type="similarity">
    <text evidence="6">Belongs to the ABC-4 integral membrane protein family.</text>
</comment>
<dbReference type="EMBL" id="CP020814">
    <property type="protein sequence ID" value="ARK32384.1"/>
    <property type="molecule type" value="Genomic_DNA"/>
</dbReference>
<feature type="transmembrane region" description="Helical" evidence="7">
    <location>
        <begin position="21"/>
        <end position="42"/>
    </location>
</feature>
<keyword evidence="2" id="KW-1003">Cell membrane</keyword>
<evidence type="ECO:0000256" key="4">
    <source>
        <dbReference type="ARBA" id="ARBA00022989"/>
    </source>
</evidence>
<dbReference type="KEGG" id="bkw:BkAM31D_22380"/>
<evidence type="ECO:0000256" key="6">
    <source>
        <dbReference type="ARBA" id="ARBA00038076"/>
    </source>
</evidence>
<evidence type="ECO:0000256" key="3">
    <source>
        <dbReference type="ARBA" id="ARBA00022692"/>
    </source>
</evidence>
<evidence type="ECO:0000313" key="11">
    <source>
        <dbReference type="Proteomes" id="UP000193006"/>
    </source>
</evidence>
<evidence type="ECO:0000259" key="8">
    <source>
        <dbReference type="Pfam" id="PF02687"/>
    </source>
</evidence>
<keyword evidence="11" id="KW-1185">Reference proteome</keyword>
<dbReference type="Proteomes" id="UP000193006">
    <property type="component" value="Chromosome"/>
</dbReference>
<keyword evidence="5 7" id="KW-0472">Membrane</keyword>
<comment type="subcellular location">
    <subcellularLocation>
        <location evidence="1">Cell membrane</location>
        <topology evidence="1">Multi-pass membrane protein</topology>
    </subcellularLocation>
</comment>
<dbReference type="InterPro" id="IPR003838">
    <property type="entry name" value="ABC3_permease_C"/>
</dbReference>
<dbReference type="GO" id="GO:0022857">
    <property type="term" value="F:transmembrane transporter activity"/>
    <property type="evidence" value="ECO:0007669"/>
    <property type="project" value="TreeGrafter"/>
</dbReference>
<feature type="domain" description="ABC3 transporter permease C-terminal" evidence="8">
    <location>
        <begin position="278"/>
        <end position="390"/>
    </location>
</feature>
<keyword evidence="4 7" id="KW-1133">Transmembrane helix</keyword>
<dbReference type="PANTHER" id="PTHR30572:SF4">
    <property type="entry name" value="ABC TRANSPORTER PERMEASE YTRF"/>
    <property type="match status" value="1"/>
</dbReference>
<dbReference type="GO" id="GO:0005886">
    <property type="term" value="C:plasma membrane"/>
    <property type="evidence" value="ECO:0007669"/>
    <property type="project" value="UniProtKB-SubCell"/>
</dbReference>
<accession>A0A1X9MI31</accession>
<evidence type="ECO:0000256" key="7">
    <source>
        <dbReference type="SAM" id="Phobius"/>
    </source>
</evidence>
<gene>
    <name evidence="10" type="primary">yknZ</name>
    <name evidence="10" type="ORF">BkAM31D_22380</name>
</gene>
<dbReference type="STRING" id="199441.BkAM31D_22380"/>
<feature type="transmembrane region" description="Helical" evidence="7">
    <location>
        <begin position="270"/>
        <end position="298"/>
    </location>
</feature>
<name>A0A1X9MI31_9BACI</name>
<evidence type="ECO:0000313" key="10">
    <source>
        <dbReference type="EMBL" id="ARK32384.1"/>
    </source>
</evidence>